<evidence type="ECO:0000313" key="2">
    <source>
        <dbReference type="Proteomes" id="UP000320160"/>
    </source>
</evidence>
<dbReference type="Proteomes" id="UP000320160">
    <property type="component" value="Unassembled WGS sequence"/>
</dbReference>
<keyword evidence="2" id="KW-1185">Reference proteome</keyword>
<accession>A0A553WH88</accession>
<proteinExistence type="predicted"/>
<dbReference type="PIRSF" id="PIRSF034110">
    <property type="entry name" value="DUF1203"/>
    <property type="match status" value="1"/>
</dbReference>
<organism evidence="1 2">
    <name type="scientific">Sphingorhabdus contaminans</name>
    <dbReference type="NCBI Taxonomy" id="1343899"/>
    <lineage>
        <taxon>Bacteria</taxon>
        <taxon>Pseudomonadati</taxon>
        <taxon>Pseudomonadota</taxon>
        <taxon>Alphaproteobacteria</taxon>
        <taxon>Sphingomonadales</taxon>
        <taxon>Sphingomonadaceae</taxon>
        <taxon>Sphingorhabdus</taxon>
    </lineage>
</organism>
<gene>
    <name evidence="1" type="ORF">FOM92_01070</name>
</gene>
<comment type="caution">
    <text evidence="1">The sequence shown here is derived from an EMBL/GenBank/DDBJ whole genome shotgun (WGS) entry which is preliminary data.</text>
</comment>
<dbReference type="AlphaFoldDB" id="A0A553WH88"/>
<dbReference type="Pfam" id="PF06718">
    <property type="entry name" value="DUF1203"/>
    <property type="match status" value="1"/>
</dbReference>
<dbReference type="InterPro" id="IPR009593">
    <property type="entry name" value="DUF1203"/>
</dbReference>
<evidence type="ECO:0000313" key="1">
    <source>
        <dbReference type="EMBL" id="TSB04061.1"/>
    </source>
</evidence>
<dbReference type="OrthoDB" id="5953307at2"/>
<dbReference type="RefSeq" id="WP_143774935.1">
    <property type="nucleotide sequence ID" value="NZ_VKKU01000001.1"/>
</dbReference>
<name>A0A553WH88_9SPHN</name>
<sequence length="155" mass="17115">MSYRIIGLDHEPFAHLFEMQDDALAEHGAIRVTAAADRGWPCRISLEDAKAGEELILLNHISHDVATPYRSAYAIYVRKAARKAAEFVDKTPPVFDGRPMALRAFDAGGMLRNAALAMPGEADDKIRALFTQQEIAYIHAHNAAHGCFSARIERA</sequence>
<dbReference type="EMBL" id="VKKU01000001">
    <property type="protein sequence ID" value="TSB04061.1"/>
    <property type="molecule type" value="Genomic_DNA"/>
</dbReference>
<reference evidence="1 2" key="1">
    <citation type="submission" date="2019-07" db="EMBL/GenBank/DDBJ databases">
        <authorList>
            <person name="Park M."/>
        </authorList>
    </citation>
    <scope>NUCLEOTIDE SEQUENCE [LARGE SCALE GENOMIC DNA]</scope>
    <source>
        <strain evidence="1 2">KCTC32445</strain>
    </source>
</reference>
<protein>
    <submittedName>
        <fullName evidence="1">DUF1203 domain-containing protein</fullName>
    </submittedName>
</protein>